<evidence type="ECO:0000313" key="16">
    <source>
        <dbReference type="EMBL" id="RVU30656.1"/>
    </source>
</evidence>
<keyword evidence="4" id="KW-0132">Cell division</keyword>
<evidence type="ECO:0000256" key="8">
    <source>
        <dbReference type="ARBA" id="ARBA00023136"/>
    </source>
</evidence>
<dbReference type="PANTHER" id="PTHR39579">
    <property type="entry name" value="INNER MEMBRANE PROTEIN YHCB"/>
    <property type="match status" value="1"/>
</dbReference>
<keyword evidence="13" id="KW-0175">Coiled coil</keyword>
<dbReference type="GO" id="GO:0008360">
    <property type="term" value="P:regulation of cell shape"/>
    <property type="evidence" value="ECO:0007669"/>
    <property type="project" value="UniProtKB-KW"/>
</dbReference>
<keyword evidence="3" id="KW-0997">Cell inner membrane</keyword>
<dbReference type="InterPro" id="IPR009386">
    <property type="entry name" value="ZapG-like"/>
</dbReference>
<evidence type="ECO:0000256" key="14">
    <source>
        <dbReference type="SAM" id="MobiDB-lite"/>
    </source>
</evidence>
<evidence type="ECO:0000256" key="15">
    <source>
        <dbReference type="SAM" id="Phobius"/>
    </source>
</evidence>
<keyword evidence="8 15" id="KW-0472">Membrane</keyword>
<evidence type="ECO:0000313" key="17">
    <source>
        <dbReference type="Proteomes" id="UP000282818"/>
    </source>
</evidence>
<keyword evidence="2" id="KW-1003">Cell membrane</keyword>
<evidence type="ECO:0000256" key="12">
    <source>
        <dbReference type="ARBA" id="ARBA00035727"/>
    </source>
</evidence>
<feature type="compositionally biased region" description="Basic and acidic residues" evidence="14">
    <location>
        <begin position="128"/>
        <end position="139"/>
    </location>
</feature>
<evidence type="ECO:0000256" key="6">
    <source>
        <dbReference type="ARBA" id="ARBA00022960"/>
    </source>
</evidence>
<feature type="transmembrane region" description="Helical" evidence="15">
    <location>
        <begin position="6"/>
        <end position="25"/>
    </location>
</feature>
<dbReference type="RefSeq" id="WP_127694192.1">
    <property type="nucleotide sequence ID" value="NZ_SACQ01000004.1"/>
</dbReference>
<evidence type="ECO:0000256" key="1">
    <source>
        <dbReference type="ARBA" id="ARBA00004377"/>
    </source>
</evidence>
<comment type="caution">
    <text evidence="16">The sequence shown here is derived from an EMBL/GenBank/DDBJ whole genome shotgun (WGS) entry which is preliminary data.</text>
</comment>
<evidence type="ECO:0000256" key="5">
    <source>
        <dbReference type="ARBA" id="ARBA00022692"/>
    </source>
</evidence>
<dbReference type="EMBL" id="SACQ01000004">
    <property type="protein sequence ID" value="RVU30656.1"/>
    <property type="molecule type" value="Genomic_DNA"/>
</dbReference>
<comment type="similarity">
    <text evidence="10">Belongs to the ZapG family.</text>
</comment>
<feature type="compositionally biased region" description="Basic and acidic residues" evidence="14">
    <location>
        <begin position="161"/>
        <end position="176"/>
    </location>
</feature>
<proteinExistence type="inferred from homology"/>
<evidence type="ECO:0000256" key="3">
    <source>
        <dbReference type="ARBA" id="ARBA00022519"/>
    </source>
</evidence>
<feature type="compositionally biased region" description="Polar residues" evidence="14">
    <location>
        <begin position="141"/>
        <end position="154"/>
    </location>
</feature>
<dbReference type="GO" id="GO:0051301">
    <property type="term" value="P:cell division"/>
    <property type="evidence" value="ECO:0007669"/>
    <property type="project" value="UniProtKB-KW"/>
</dbReference>
<evidence type="ECO:0000256" key="9">
    <source>
        <dbReference type="ARBA" id="ARBA00023306"/>
    </source>
</evidence>
<dbReference type="AlphaFoldDB" id="A0A437Q853"/>
<reference evidence="16 17" key="1">
    <citation type="submission" date="2019-01" db="EMBL/GenBank/DDBJ databases">
        <authorList>
            <person name="Chen W.-M."/>
        </authorList>
    </citation>
    <scope>NUCLEOTIDE SEQUENCE [LARGE SCALE GENOMIC DNA]</scope>
    <source>
        <strain evidence="16 17">HPM-16</strain>
    </source>
</reference>
<keyword evidence="9" id="KW-0131">Cell cycle</keyword>
<dbReference type="Proteomes" id="UP000282818">
    <property type="component" value="Unassembled WGS sequence"/>
</dbReference>
<feature type="compositionally biased region" description="Acidic residues" evidence="14">
    <location>
        <begin position="110"/>
        <end position="119"/>
    </location>
</feature>
<evidence type="ECO:0000256" key="11">
    <source>
        <dbReference type="ARBA" id="ARBA00035703"/>
    </source>
</evidence>
<dbReference type="Pfam" id="PF06295">
    <property type="entry name" value="ZapG-like"/>
    <property type="match status" value="1"/>
</dbReference>
<gene>
    <name evidence="16" type="ORF">EOE65_10090</name>
</gene>
<evidence type="ECO:0000256" key="2">
    <source>
        <dbReference type="ARBA" id="ARBA00022475"/>
    </source>
</evidence>
<dbReference type="GO" id="GO:0005886">
    <property type="term" value="C:plasma membrane"/>
    <property type="evidence" value="ECO:0007669"/>
    <property type="project" value="UniProtKB-SubCell"/>
</dbReference>
<accession>A0A437Q853</accession>
<dbReference type="PANTHER" id="PTHR39579:SF1">
    <property type="entry name" value="INNER MEMBRANE PROTEIN YHCB"/>
    <property type="match status" value="1"/>
</dbReference>
<keyword evidence="17" id="KW-1185">Reference proteome</keyword>
<feature type="coiled-coil region" evidence="13">
    <location>
        <begin position="32"/>
        <end position="59"/>
    </location>
</feature>
<evidence type="ECO:0000256" key="10">
    <source>
        <dbReference type="ARBA" id="ARBA00035657"/>
    </source>
</evidence>
<organism evidence="16 17">
    <name type="scientific">Neptunomonas marina</name>
    <dbReference type="NCBI Taxonomy" id="1815562"/>
    <lineage>
        <taxon>Bacteria</taxon>
        <taxon>Pseudomonadati</taxon>
        <taxon>Pseudomonadota</taxon>
        <taxon>Gammaproteobacteria</taxon>
        <taxon>Oceanospirillales</taxon>
        <taxon>Oceanospirillaceae</taxon>
        <taxon>Neptunomonas</taxon>
    </lineage>
</organism>
<evidence type="ECO:0000256" key="7">
    <source>
        <dbReference type="ARBA" id="ARBA00022989"/>
    </source>
</evidence>
<feature type="region of interest" description="Disordered" evidence="14">
    <location>
        <begin position="96"/>
        <end position="176"/>
    </location>
</feature>
<evidence type="ECO:0000256" key="13">
    <source>
        <dbReference type="SAM" id="Coils"/>
    </source>
</evidence>
<keyword evidence="6" id="KW-0133">Cell shape</keyword>
<sequence length="176" mass="19307">MEESNIWVISVIALAVGGLIGYLMGRSGNANNAEQEAELAAAKKELQSYKEQVAHHFEDTANLVNKMTESYRDVFQHLSSSAQQLCDEKTAQSIEATMVPQLTKEKPVSAEEESTEADAEAPLTNMEPPRDYAPKKPNEEGTLSETYSVNTDTQEAPAPSEEAKESADKQEDEKAK</sequence>
<evidence type="ECO:0000256" key="4">
    <source>
        <dbReference type="ARBA" id="ARBA00022618"/>
    </source>
</evidence>
<protein>
    <recommendedName>
        <fullName evidence="11">Z-ring associated protein G</fullName>
    </recommendedName>
    <alternativeName>
        <fullName evidence="12">Cell division protein ZapG</fullName>
    </alternativeName>
</protein>
<keyword evidence="5 15" id="KW-0812">Transmembrane</keyword>
<comment type="subcellular location">
    <subcellularLocation>
        <location evidence="1">Cell inner membrane</location>
        <topology evidence="1">Single-pass membrane protein</topology>
    </subcellularLocation>
</comment>
<keyword evidence="7 15" id="KW-1133">Transmembrane helix</keyword>
<name>A0A437Q853_9GAMM</name>